<gene>
    <name evidence="1" type="ORF">C2S53_008373</name>
</gene>
<reference evidence="1 2" key="1">
    <citation type="journal article" date="2021" name="Nat. Commun.">
        <title>Incipient diploidization of the medicinal plant Perilla within 10,000 years.</title>
        <authorList>
            <person name="Zhang Y."/>
            <person name="Shen Q."/>
            <person name="Leng L."/>
            <person name="Zhang D."/>
            <person name="Chen S."/>
            <person name="Shi Y."/>
            <person name="Ning Z."/>
            <person name="Chen S."/>
        </authorList>
    </citation>
    <scope>NUCLEOTIDE SEQUENCE [LARGE SCALE GENOMIC DNA]</scope>
    <source>
        <strain evidence="2">cv. PC099</strain>
    </source>
</reference>
<evidence type="ECO:0000313" key="2">
    <source>
        <dbReference type="Proteomes" id="UP001190926"/>
    </source>
</evidence>
<organism evidence="1 2">
    <name type="scientific">Perilla frutescens var. hirtella</name>
    <name type="common">Perilla citriodora</name>
    <name type="synonym">Perilla setoyensis</name>
    <dbReference type="NCBI Taxonomy" id="608512"/>
    <lineage>
        <taxon>Eukaryota</taxon>
        <taxon>Viridiplantae</taxon>
        <taxon>Streptophyta</taxon>
        <taxon>Embryophyta</taxon>
        <taxon>Tracheophyta</taxon>
        <taxon>Spermatophyta</taxon>
        <taxon>Magnoliopsida</taxon>
        <taxon>eudicotyledons</taxon>
        <taxon>Gunneridae</taxon>
        <taxon>Pentapetalae</taxon>
        <taxon>asterids</taxon>
        <taxon>lamiids</taxon>
        <taxon>Lamiales</taxon>
        <taxon>Lamiaceae</taxon>
        <taxon>Nepetoideae</taxon>
        <taxon>Elsholtzieae</taxon>
        <taxon>Perilla</taxon>
    </lineage>
</organism>
<dbReference type="AlphaFoldDB" id="A0AAD4JE44"/>
<comment type="caution">
    <text evidence="1">The sequence shown here is derived from an EMBL/GenBank/DDBJ whole genome shotgun (WGS) entry which is preliminary data.</text>
</comment>
<dbReference type="EMBL" id="SDAM02000082">
    <property type="protein sequence ID" value="KAH6831754.1"/>
    <property type="molecule type" value="Genomic_DNA"/>
</dbReference>
<proteinExistence type="predicted"/>
<evidence type="ECO:0000313" key="1">
    <source>
        <dbReference type="EMBL" id="KAH6831754.1"/>
    </source>
</evidence>
<accession>A0AAD4JE44</accession>
<keyword evidence="2" id="KW-1185">Reference proteome</keyword>
<dbReference type="Proteomes" id="UP001190926">
    <property type="component" value="Unassembled WGS sequence"/>
</dbReference>
<name>A0AAD4JE44_PERFH</name>
<protein>
    <submittedName>
        <fullName evidence="1">Uncharacterized protein</fullName>
    </submittedName>
</protein>
<sequence length="74" mass="8334">MPPTRPWRTSVLQERTSSTLECSRVVERNTPSHFQAPIRARSHRNSGDCKNSVGFLRGGRLPCVVWGSLTRELA</sequence>